<dbReference type="GO" id="GO:0016757">
    <property type="term" value="F:glycosyltransferase activity"/>
    <property type="evidence" value="ECO:0007669"/>
    <property type="project" value="UniProtKB-KW"/>
</dbReference>
<keyword evidence="5" id="KW-1185">Reference proteome</keyword>
<organism evidence="4 5">
    <name type="scientific">Stygiobacter electus</name>
    <dbReference type="NCBI Taxonomy" id="3032292"/>
    <lineage>
        <taxon>Bacteria</taxon>
        <taxon>Pseudomonadati</taxon>
        <taxon>Ignavibacteriota</taxon>
        <taxon>Ignavibacteria</taxon>
        <taxon>Ignavibacteriales</taxon>
        <taxon>Melioribacteraceae</taxon>
        <taxon>Stygiobacter</taxon>
    </lineage>
</organism>
<dbReference type="Gene3D" id="3.40.50.2000">
    <property type="entry name" value="Glycogen Phosphorylase B"/>
    <property type="match status" value="2"/>
</dbReference>
<accession>A0AAE3P0F2</accession>
<dbReference type="RefSeq" id="WP_321535870.1">
    <property type="nucleotide sequence ID" value="NZ_JARGDL010000010.1"/>
</dbReference>
<dbReference type="Proteomes" id="UP001221302">
    <property type="component" value="Unassembled WGS sequence"/>
</dbReference>
<evidence type="ECO:0000313" key="5">
    <source>
        <dbReference type="Proteomes" id="UP001221302"/>
    </source>
</evidence>
<dbReference type="InterPro" id="IPR001296">
    <property type="entry name" value="Glyco_trans_1"/>
</dbReference>
<keyword evidence="2 4" id="KW-0808">Transferase</keyword>
<dbReference type="EMBL" id="JARGDL010000010">
    <property type="protein sequence ID" value="MDF1612102.1"/>
    <property type="molecule type" value="Genomic_DNA"/>
</dbReference>
<comment type="caution">
    <text evidence="4">The sequence shown here is derived from an EMBL/GenBank/DDBJ whole genome shotgun (WGS) entry which is preliminary data.</text>
</comment>
<dbReference type="PANTHER" id="PTHR12526:SF629">
    <property type="entry name" value="TEICHURONIC ACID BIOSYNTHESIS GLYCOSYLTRANSFERASE TUAH-RELATED"/>
    <property type="match status" value="1"/>
</dbReference>
<proteinExistence type="predicted"/>
<evidence type="ECO:0000259" key="3">
    <source>
        <dbReference type="Pfam" id="PF00534"/>
    </source>
</evidence>
<evidence type="ECO:0000313" key="4">
    <source>
        <dbReference type="EMBL" id="MDF1612102.1"/>
    </source>
</evidence>
<gene>
    <name evidence="4" type="ORF">P0M35_08065</name>
</gene>
<feature type="domain" description="Glycosyl transferase family 1" evidence="3">
    <location>
        <begin position="184"/>
        <end position="353"/>
    </location>
</feature>
<dbReference type="PANTHER" id="PTHR12526">
    <property type="entry name" value="GLYCOSYLTRANSFERASE"/>
    <property type="match status" value="1"/>
</dbReference>
<evidence type="ECO:0000256" key="1">
    <source>
        <dbReference type="ARBA" id="ARBA00022676"/>
    </source>
</evidence>
<reference evidence="4" key="1">
    <citation type="submission" date="2023-03" db="EMBL/GenBank/DDBJ databases">
        <title>Stygiobacter electus gen. nov., sp. nov., facultatively anaerobic thermotolerant bacterium of the class Ignavibacteria from a well of Yessentuki mineral water deposit.</title>
        <authorList>
            <person name="Podosokorskaya O.A."/>
            <person name="Elcheninov A.G."/>
            <person name="Petrova N.F."/>
            <person name="Zavarzina D.G."/>
            <person name="Kublanov I.V."/>
            <person name="Merkel A.Y."/>
        </authorList>
    </citation>
    <scope>NUCLEOTIDE SEQUENCE</scope>
    <source>
        <strain evidence="4">09-Me</strain>
    </source>
</reference>
<protein>
    <submittedName>
        <fullName evidence="4">Glycosyltransferase</fullName>
        <ecNumber evidence="4">2.4.-.-</ecNumber>
    </submittedName>
</protein>
<sequence>MHTKKKICIAFLGNPYHDSRVTNLYNSLVEDGYDVTVISFNWFSEEITNEKKYIVHEISRKQGSLFFYLSFILKLFFSISKTNADIYFAEDIYTLPLIVFWGKLRKAKIFYNSREIYAFIGGLRNRPILQKFITSIEKYFIQKVDLVLTTGEMDTEFLKNFYHLNNVITVRNIPLYQSPTFNFDFRKKYNIPNEKKILLYQGILIDGRGIAIVIRALQKIQNAVFILLGDGSEKVKYINLAKKLNVNDKVFFAGSISQNELINYTSSADIGLALIENISISYYHALPNKLFEYIMAKVPVISCNLPQMKNIVEKYKVGKVINLENENEVVQTIQEMINNENQLIEFKKNCEAAAKELNWQKEYKILQKEIMSII</sequence>
<dbReference type="EC" id="2.4.-.-" evidence="4"/>
<dbReference type="Pfam" id="PF00534">
    <property type="entry name" value="Glycos_transf_1"/>
    <property type="match status" value="1"/>
</dbReference>
<name>A0AAE3P0F2_9BACT</name>
<keyword evidence="1 4" id="KW-0328">Glycosyltransferase</keyword>
<dbReference type="SUPFAM" id="SSF53756">
    <property type="entry name" value="UDP-Glycosyltransferase/glycogen phosphorylase"/>
    <property type="match status" value="1"/>
</dbReference>
<evidence type="ECO:0000256" key="2">
    <source>
        <dbReference type="ARBA" id="ARBA00022679"/>
    </source>
</evidence>
<dbReference type="AlphaFoldDB" id="A0AAE3P0F2"/>